<dbReference type="PANTHER" id="PTHR11895">
    <property type="entry name" value="TRANSAMIDASE"/>
    <property type="match status" value="1"/>
</dbReference>
<dbReference type="AlphaFoldDB" id="A0A6A6E5I8"/>
<evidence type="ECO:0000256" key="1">
    <source>
        <dbReference type="ARBA" id="ARBA00009199"/>
    </source>
</evidence>
<evidence type="ECO:0000259" key="2">
    <source>
        <dbReference type="Pfam" id="PF01425"/>
    </source>
</evidence>
<feature type="domain" description="Amidase" evidence="2">
    <location>
        <begin position="90"/>
        <end position="522"/>
    </location>
</feature>
<dbReference type="EMBL" id="ML994629">
    <property type="protein sequence ID" value="KAF2186423.1"/>
    <property type="molecule type" value="Genomic_DNA"/>
</dbReference>
<sequence>MSVFSVTPKAGNPVTYQVIDEVCKTLNVIIKDEEKEDYRKLLAVFHDSAEELMSMPDFEPETDVERFPRENVHFPDKSVNEYRAWAWKVKIKDQKPKGVDELLLKGKTVALKDNIAVKDVPMLLGTAFVKGHVPRADATVVTRVLEAGGEIVGKAVCENLCNSATSHSAATGAVENPRAKGYSSGGSSSGCGVLVALGEVDMSIGADQGGSVRIPACNCGVVGFKPTFGLIPYTACGSNEPANDHLGPITKTVLDNALLLEAIAGSDNIDDRGFAAPHPKDIPHYHENLKQVKLPQDLAGFRIGIISESLTSAILDPRVKHTFLNGANTFQKLGATVEEVRIPIHRKGPAIWTGISKVGGYLNKTSGAFGRRGHQMWDLNALIHPMKQENWDNAYAATKNIYLNGAYATTTFPHLLAKTTNLSRQLRASYDAALEKYDVLITPTLPYIATSHAPLGATPLDQIAKQVGLTSNTCQFNQTGHPALTLPVGLLEIQEGPLAGSGVKLPVGLQIIGKWWAEETVLRVAYAWELSNDWEKM</sequence>
<dbReference type="OrthoDB" id="1879366at2759"/>
<dbReference type="InterPro" id="IPR020556">
    <property type="entry name" value="Amidase_CS"/>
</dbReference>
<protein>
    <submittedName>
        <fullName evidence="3">Amidase signature enzyme</fullName>
    </submittedName>
</protein>
<dbReference type="InterPro" id="IPR036928">
    <property type="entry name" value="AS_sf"/>
</dbReference>
<dbReference type="InterPro" id="IPR000120">
    <property type="entry name" value="Amidase"/>
</dbReference>
<dbReference type="InterPro" id="IPR023631">
    <property type="entry name" value="Amidase_dom"/>
</dbReference>
<comment type="similarity">
    <text evidence="1">Belongs to the amidase family.</text>
</comment>
<reference evidence="3" key="1">
    <citation type="journal article" date="2020" name="Stud. Mycol.">
        <title>101 Dothideomycetes genomes: a test case for predicting lifestyles and emergence of pathogens.</title>
        <authorList>
            <person name="Haridas S."/>
            <person name="Albert R."/>
            <person name="Binder M."/>
            <person name="Bloem J."/>
            <person name="Labutti K."/>
            <person name="Salamov A."/>
            <person name="Andreopoulos B."/>
            <person name="Baker S."/>
            <person name="Barry K."/>
            <person name="Bills G."/>
            <person name="Bluhm B."/>
            <person name="Cannon C."/>
            <person name="Castanera R."/>
            <person name="Culley D."/>
            <person name="Daum C."/>
            <person name="Ezra D."/>
            <person name="Gonzalez J."/>
            <person name="Henrissat B."/>
            <person name="Kuo A."/>
            <person name="Liang C."/>
            <person name="Lipzen A."/>
            <person name="Lutzoni F."/>
            <person name="Magnuson J."/>
            <person name="Mondo S."/>
            <person name="Nolan M."/>
            <person name="Ohm R."/>
            <person name="Pangilinan J."/>
            <person name="Park H.-J."/>
            <person name="Ramirez L."/>
            <person name="Alfaro M."/>
            <person name="Sun H."/>
            <person name="Tritt A."/>
            <person name="Yoshinaga Y."/>
            <person name="Zwiers L.-H."/>
            <person name="Turgeon B."/>
            <person name="Goodwin S."/>
            <person name="Spatafora J."/>
            <person name="Crous P."/>
            <person name="Grigoriev I."/>
        </authorList>
    </citation>
    <scope>NUCLEOTIDE SEQUENCE</scope>
    <source>
        <strain evidence="3">CBS 207.26</strain>
    </source>
</reference>
<dbReference type="Pfam" id="PF01425">
    <property type="entry name" value="Amidase"/>
    <property type="match status" value="1"/>
</dbReference>
<name>A0A6A6E5I8_9PEZI</name>
<dbReference type="Proteomes" id="UP000800200">
    <property type="component" value="Unassembled WGS sequence"/>
</dbReference>
<gene>
    <name evidence="3" type="ORF">K469DRAFT_738349</name>
</gene>
<accession>A0A6A6E5I8</accession>
<dbReference type="SUPFAM" id="SSF75304">
    <property type="entry name" value="Amidase signature (AS) enzymes"/>
    <property type="match status" value="1"/>
</dbReference>
<dbReference type="PANTHER" id="PTHR11895:SF83">
    <property type="entry name" value="AMIDASE"/>
    <property type="match status" value="1"/>
</dbReference>
<dbReference type="GO" id="GO:0003824">
    <property type="term" value="F:catalytic activity"/>
    <property type="evidence" value="ECO:0007669"/>
    <property type="project" value="InterPro"/>
</dbReference>
<proteinExistence type="inferred from homology"/>
<dbReference type="Gene3D" id="3.90.1300.10">
    <property type="entry name" value="Amidase signature (AS) domain"/>
    <property type="match status" value="1"/>
</dbReference>
<evidence type="ECO:0000313" key="3">
    <source>
        <dbReference type="EMBL" id="KAF2186423.1"/>
    </source>
</evidence>
<evidence type="ECO:0000313" key="4">
    <source>
        <dbReference type="Proteomes" id="UP000800200"/>
    </source>
</evidence>
<dbReference type="PROSITE" id="PS00571">
    <property type="entry name" value="AMIDASES"/>
    <property type="match status" value="1"/>
</dbReference>
<organism evidence="3 4">
    <name type="scientific">Zopfia rhizophila CBS 207.26</name>
    <dbReference type="NCBI Taxonomy" id="1314779"/>
    <lineage>
        <taxon>Eukaryota</taxon>
        <taxon>Fungi</taxon>
        <taxon>Dikarya</taxon>
        <taxon>Ascomycota</taxon>
        <taxon>Pezizomycotina</taxon>
        <taxon>Dothideomycetes</taxon>
        <taxon>Dothideomycetes incertae sedis</taxon>
        <taxon>Zopfiaceae</taxon>
        <taxon>Zopfia</taxon>
    </lineage>
</organism>
<keyword evidence="4" id="KW-1185">Reference proteome</keyword>